<dbReference type="InterPro" id="IPR036640">
    <property type="entry name" value="ABC1_TM_sf"/>
</dbReference>
<gene>
    <name evidence="12" type="primary">ABCC1_28</name>
    <name evidence="12" type="ORF">AVEN_249121_1</name>
</gene>
<comment type="caution">
    <text evidence="12">The sequence shown here is derived from an EMBL/GenBank/DDBJ whole genome shotgun (WGS) entry which is preliminary data.</text>
</comment>
<dbReference type="Pfam" id="PF00005">
    <property type="entry name" value="ABC_tran"/>
    <property type="match status" value="1"/>
</dbReference>
<keyword evidence="13" id="KW-1185">Reference proteome</keyword>
<feature type="transmembrane region" description="Helical" evidence="9">
    <location>
        <begin position="133"/>
        <end position="155"/>
    </location>
</feature>
<dbReference type="GO" id="GO:0005774">
    <property type="term" value="C:vacuolar membrane"/>
    <property type="evidence" value="ECO:0007669"/>
    <property type="project" value="UniProtKB-SubCell"/>
</dbReference>
<keyword evidence="6" id="KW-0067">ATP-binding</keyword>
<comment type="subcellular location">
    <subcellularLocation>
        <location evidence="1">Vacuole membrane</location>
        <topology evidence="1">Multi-pass membrane protein</topology>
    </subcellularLocation>
</comment>
<dbReference type="Proteomes" id="UP000499080">
    <property type="component" value="Unassembled WGS sequence"/>
</dbReference>
<dbReference type="FunFam" id="1.20.1560.10:FF:000006">
    <property type="entry name" value="ATP-binding cassette, sub-family C (CFTR/MRP), member 9"/>
    <property type="match status" value="1"/>
</dbReference>
<evidence type="ECO:0000256" key="5">
    <source>
        <dbReference type="ARBA" id="ARBA00022741"/>
    </source>
</evidence>
<keyword evidence="5" id="KW-0547">Nucleotide-binding</keyword>
<accession>A0A4Y2RYV6</accession>
<evidence type="ECO:0000256" key="7">
    <source>
        <dbReference type="ARBA" id="ARBA00022989"/>
    </source>
</evidence>
<reference evidence="12 13" key="1">
    <citation type="journal article" date="2019" name="Sci. Rep.">
        <title>Orb-weaving spider Araneus ventricosus genome elucidates the spidroin gene catalogue.</title>
        <authorList>
            <person name="Kono N."/>
            <person name="Nakamura H."/>
            <person name="Ohtoshi R."/>
            <person name="Moran D.A.P."/>
            <person name="Shinohara A."/>
            <person name="Yoshida Y."/>
            <person name="Fujiwara M."/>
            <person name="Mori M."/>
            <person name="Tomita M."/>
            <person name="Arakawa K."/>
        </authorList>
    </citation>
    <scope>NUCLEOTIDE SEQUENCE [LARGE SCALE GENOMIC DNA]</scope>
</reference>
<dbReference type="PROSITE" id="PS50929">
    <property type="entry name" value="ABC_TM1F"/>
    <property type="match status" value="1"/>
</dbReference>
<organism evidence="12 13">
    <name type="scientific">Araneus ventricosus</name>
    <name type="common">Orbweaver spider</name>
    <name type="synonym">Epeira ventricosa</name>
    <dbReference type="NCBI Taxonomy" id="182803"/>
    <lineage>
        <taxon>Eukaryota</taxon>
        <taxon>Metazoa</taxon>
        <taxon>Ecdysozoa</taxon>
        <taxon>Arthropoda</taxon>
        <taxon>Chelicerata</taxon>
        <taxon>Arachnida</taxon>
        <taxon>Araneae</taxon>
        <taxon>Araneomorphae</taxon>
        <taxon>Entelegynae</taxon>
        <taxon>Araneoidea</taxon>
        <taxon>Araneidae</taxon>
        <taxon>Araneus</taxon>
    </lineage>
</organism>
<keyword evidence="3 9" id="KW-0812">Transmembrane</keyword>
<dbReference type="GO" id="GO:0016887">
    <property type="term" value="F:ATP hydrolysis activity"/>
    <property type="evidence" value="ECO:0007669"/>
    <property type="project" value="InterPro"/>
</dbReference>
<evidence type="ECO:0000256" key="6">
    <source>
        <dbReference type="ARBA" id="ARBA00022840"/>
    </source>
</evidence>
<evidence type="ECO:0000256" key="3">
    <source>
        <dbReference type="ARBA" id="ARBA00022692"/>
    </source>
</evidence>
<feature type="transmembrane region" description="Helical" evidence="9">
    <location>
        <begin position="20"/>
        <end position="46"/>
    </location>
</feature>
<dbReference type="InterPro" id="IPR050173">
    <property type="entry name" value="ABC_transporter_C-like"/>
</dbReference>
<dbReference type="AlphaFoldDB" id="A0A4Y2RYV6"/>
<keyword evidence="4" id="KW-0677">Repeat</keyword>
<dbReference type="FunFam" id="3.40.50.300:FF:000997">
    <property type="entry name" value="Multidrug resistance-associated protein 1"/>
    <property type="match status" value="1"/>
</dbReference>
<proteinExistence type="predicted"/>
<feature type="transmembrane region" description="Helical" evidence="9">
    <location>
        <begin position="161"/>
        <end position="182"/>
    </location>
</feature>
<feature type="transmembrane region" description="Helical" evidence="9">
    <location>
        <begin position="58"/>
        <end position="76"/>
    </location>
</feature>
<dbReference type="SUPFAM" id="SSF90123">
    <property type="entry name" value="ABC transporter transmembrane region"/>
    <property type="match status" value="1"/>
</dbReference>
<evidence type="ECO:0000313" key="12">
    <source>
        <dbReference type="EMBL" id="GBN81038.1"/>
    </source>
</evidence>
<dbReference type="GO" id="GO:0140359">
    <property type="term" value="F:ABC-type transporter activity"/>
    <property type="evidence" value="ECO:0007669"/>
    <property type="project" value="InterPro"/>
</dbReference>
<dbReference type="PANTHER" id="PTHR24223:SF443">
    <property type="entry name" value="MULTIDRUG-RESISTANCE LIKE PROTEIN 1, ISOFORM I"/>
    <property type="match status" value="1"/>
</dbReference>
<keyword evidence="8 9" id="KW-0472">Membrane</keyword>
<dbReference type="Gene3D" id="3.40.50.300">
    <property type="entry name" value="P-loop containing nucleotide triphosphate hydrolases"/>
    <property type="match status" value="1"/>
</dbReference>
<dbReference type="InterPro" id="IPR003593">
    <property type="entry name" value="AAA+_ATPase"/>
</dbReference>
<dbReference type="GO" id="GO:0005524">
    <property type="term" value="F:ATP binding"/>
    <property type="evidence" value="ECO:0007669"/>
    <property type="project" value="UniProtKB-KW"/>
</dbReference>
<feature type="domain" description="ABC transmembrane type-1" evidence="11">
    <location>
        <begin position="33"/>
        <end position="307"/>
    </location>
</feature>
<dbReference type="Pfam" id="PF00664">
    <property type="entry name" value="ABC_membrane"/>
    <property type="match status" value="1"/>
</dbReference>
<evidence type="ECO:0000256" key="1">
    <source>
        <dbReference type="ARBA" id="ARBA00004128"/>
    </source>
</evidence>
<dbReference type="PANTHER" id="PTHR24223">
    <property type="entry name" value="ATP-BINDING CASSETTE SUB-FAMILY C"/>
    <property type="match status" value="1"/>
</dbReference>
<feature type="transmembrane region" description="Helical" evidence="9">
    <location>
        <begin position="242"/>
        <end position="269"/>
    </location>
</feature>
<evidence type="ECO:0000256" key="8">
    <source>
        <dbReference type="ARBA" id="ARBA00023136"/>
    </source>
</evidence>
<dbReference type="InterPro" id="IPR011527">
    <property type="entry name" value="ABC1_TM_dom"/>
</dbReference>
<sequence>MCRLPGKHEDINLIWALLKAFWPWIVGAVLIDLLFVTVMLVPPLLLDRIIHFTSDDHYAWRGYLYAVLIFLTDFIGKLLSNNAVHLMILSGIQFQSSLMGALFRKNLAMANSARKDYDSGALMSLLTVDIERILWFTGQFSAVFSLPFKITLIIYMMWQYIGISSLAGVAVIGILFPLSYYVSRVGWKFSDKQMQVKDFRLKLMNEILNGIKILKLYAWEIPFAGRVSKARNDEIKWIRYSFFTYIVTNFIFFCAPLMVSIAAFATYLLTDRNNVLSPTKAFVTLTLMEQLRYALFELPDAVADLIQFSISLKRLRKYFSCENKDDKAVGNYPDRGEAVTVKEASFSWASDSDCVLKDINLHVPKGKLIAIIGPVGSGKSSLLSSLLGELYKRSGSVDLKGSIAYVPQVTWVLNRSLKSNILLVKHMIEEKYNKILDLCCLRTDLEILPAGDETEIGEKGVNLSGGQKLRVNLAQAVYQDKDIYLLDDPLSAVDVHVRKSLFSDVIGNSGLLKNK</sequence>
<keyword evidence="7 9" id="KW-1133">Transmembrane helix</keyword>
<dbReference type="Gene3D" id="1.20.1560.10">
    <property type="entry name" value="ABC transporter type 1, transmembrane domain"/>
    <property type="match status" value="1"/>
</dbReference>
<dbReference type="OrthoDB" id="6501367at2759"/>
<dbReference type="InterPro" id="IPR027417">
    <property type="entry name" value="P-loop_NTPase"/>
</dbReference>
<protein>
    <submittedName>
        <fullName evidence="12">Multidrug resistance-associated protein 1</fullName>
    </submittedName>
</protein>
<dbReference type="SMART" id="SM00382">
    <property type="entry name" value="AAA"/>
    <property type="match status" value="1"/>
</dbReference>
<evidence type="ECO:0000259" key="11">
    <source>
        <dbReference type="PROSITE" id="PS50929"/>
    </source>
</evidence>
<feature type="domain" description="ABC transporter" evidence="10">
    <location>
        <begin position="341"/>
        <end position="515"/>
    </location>
</feature>
<name>A0A4Y2RYV6_ARAVE</name>
<dbReference type="CDD" id="cd18595">
    <property type="entry name" value="ABC_6TM_MRP1_2_3_6_D1_like"/>
    <property type="match status" value="1"/>
</dbReference>
<evidence type="ECO:0000313" key="13">
    <source>
        <dbReference type="Proteomes" id="UP000499080"/>
    </source>
</evidence>
<dbReference type="PROSITE" id="PS50893">
    <property type="entry name" value="ABC_TRANSPORTER_2"/>
    <property type="match status" value="1"/>
</dbReference>
<dbReference type="InterPro" id="IPR003439">
    <property type="entry name" value="ABC_transporter-like_ATP-bd"/>
</dbReference>
<evidence type="ECO:0000256" key="9">
    <source>
        <dbReference type="SAM" id="Phobius"/>
    </source>
</evidence>
<feature type="non-terminal residue" evidence="12">
    <location>
        <position position="515"/>
    </location>
</feature>
<dbReference type="SUPFAM" id="SSF52540">
    <property type="entry name" value="P-loop containing nucleoside triphosphate hydrolases"/>
    <property type="match status" value="1"/>
</dbReference>
<evidence type="ECO:0000256" key="4">
    <source>
        <dbReference type="ARBA" id="ARBA00022737"/>
    </source>
</evidence>
<dbReference type="EMBL" id="BGPR01019124">
    <property type="protein sequence ID" value="GBN81038.1"/>
    <property type="molecule type" value="Genomic_DNA"/>
</dbReference>
<evidence type="ECO:0000256" key="2">
    <source>
        <dbReference type="ARBA" id="ARBA00022448"/>
    </source>
</evidence>
<keyword evidence="2" id="KW-0813">Transport</keyword>
<evidence type="ECO:0000259" key="10">
    <source>
        <dbReference type="PROSITE" id="PS50893"/>
    </source>
</evidence>